<name>A0AB39KU64_9CAUL</name>
<feature type="transmembrane region" description="Helical" evidence="6">
    <location>
        <begin position="103"/>
        <end position="121"/>
    </location>
</feature>
<evidence type="ECO:0000256" key="5">
    <source>
        <dbReference type="ARBA" id="ARBA00023136"/>
    </source>
</evidence>
<reference evidence="7" key="1">
    <citation type="submission" date="2024-06" db="EMBL/GenBank/DDBJ databases">
        <title>Caulobacter inopinatus, sp. nov.</title>
        <authorList>
            <person name="Donachie S.P."/>
        </authorList>
    </citation>
    <scope>NUCLEOTIDE SEQUENCE</scope>
    <source>
        <strain evidence="7">73W</strain>
    </source>
</reference>
<dbReference type="RefSeq" id="WP_369060075.1">
    <property type="nucleotide sequence ID" value="NZ_CP158375.1"/>
</dbReference>
<keyword evidence="2" id="KW-1003">Cell membrane</keyword>
<proteinExistence type="predicted"/>
<evidence type="ECO:0000256" key="3">
    <source>
        <dbReference type="ARBA" id="ARBA00022692"/>
    </source>
</evidence>
<sequence>MRLIERYLFRQLLGPLVLAATALTGVAVLSQSLRGLDIIVEQGQTALLFAGLTALALPQLFNLILPVAVFVGALVSLNRLHTEQEIVVCFAGGLSRWRVISPAIRISIFAAILALILNLWVQPWAQRTMREILFSVQGDLVTTLVREGEFSEPSPGLTVYARQVDRDGLIHDLFVHQQKDNGGSVTYTAREGRLGKLDQTPILIMRQGSNQEFSPDGVLNYLSFDEYTFDLRGFLDRDSLVHYKISDRYLHELFFPDLAQAWEQRNRDKMLAEGHFRLSSPLYNIAFMLMALAAVIAGSFSRAGYGKRIAIVAAAAALGRIVGFAVQAACADAPMLNIVQYLIPLIMIGWAFSQLFRQRVRRFISIEHHRGARNLFSEART</sequence>
<keyword evidence="5 6" id="KW-0472">Membrane</keyword>
<evidence type="ECO:0000256" key="6">
    <source>
        <dbReference type="SAM" id="Phobius"/>
    </source>
</evidence>
<dbReference type="EMBL" id="CP158375">
    <property type="protein sequence ID" value="XDO97092.1"/>
    <property type="molecule type" value="Genomic_DNA"/>
</dbReference>
<dbReference type="PANTHER" id="PTHR33529">
    <property type="entry name" value="SLR0882 PROTEIN-RELATED"/>
    <property type="match status" value="1"/>
</dbReference>
<dbReference type="GO" id="GO:0015920">
    <property type="term" value="P:lipopolysaccharide transport"/>
    <property type="evidence" value="ECO:0007669"/>
    <property type="project" value="TreeGrafter"/>
</dbReference>
<dbReference type="InterPro" id="IPR030922">
    <property type="entry name" value="LptF"/>
</dbReference>
<feature type="transmembrane region" description="Helical" evidence="6">
    <location>
        <begin position="282"/>
        <end position="300"/>
    </location>
</feature>
<organism evidence="7">
    <name type="scientific">Caulobacter sp. 73W</name>
    <dbReference type="NCBI Taxonomy" id="3161137"/>
    <lineage>
        <taxon>Bacteria</taxon>
        <taxon>Pseudomonadati</taxon>
        <taxon>Pseudomonadota</taxon>
        <taxon>Alphaproteobacteria</taxon>
        <taxon>Caulobacterales</taxon>
        <taxon>Caulobacteraceae</taxon>
        <taxon>Caulobacter</taxon>
    </lineage>
</organism>
<evidence type="ECO:0000313" key="7">
    <source>
        <dbReference type="EMBL" id="XDO97092.1"/>
    </source>
</evidence>
<keyword evidence="4 6" id="KW-1133">Transmembrane helix</keyword>
<feature type="transmembrane region" description="Helical" evidence="6">
    <location>
        <begin position="338"/>
        <end position="356"/>
    </location>
</feature>
<dbReference type="Pfam" id="PF03739">
    <property type="entry name" value="LptF_LptG"/>
    <property type="match status" value="1"/>
</dbReference>
<dbReference type="GO" id="GO:0043190">
    <property type="term" value="C:ATP-binding cassette (ABC) transporter complex"/>
    <property type="evidence" value="ECO:0007669"/>
    <property type="project" value="InterPro"/>
</dbReference>
<dbReference type="NCBIfam" id="TIGR04407">
    <property type="entry name" value="LptF_YjgP"/>
    <property type="match status" value="1"/>
</dbReference>
<evidence type="ECO:0000256" key="4">
    <source>
        <dbReference type="ARBA" id="ARBA00022989"/>
    </source>
</evidence>
<feature type="transmembrane region" description="Helical" evidence="6">
    <location>
        <begin position="46"/>
        <end position="75"/>
    </location>
</feature>
<dbReference type="PANTHER" id="PTHR33529:SF6">
    <property type="entry name" value="YJGP_YJGQ FAMILY PERMEASE"/>
    <property type="match status" value="1"/>
</dbReference>
<comment type="subcellular location">
    <subcellularLocation>
        <location evidence="1">Cell membrane</location>
        <topology evidence="1">Multi-pass membrane protein</topology>
    </subcellularLocation>
</comment>
<gene>
    <name evidence="7" type="primary">lptF</name>
    <name evidence="7" type="ORF">ABOZ73_01305</name>
</gene>
<dbReference type="AlphaFoldDB" id="A0AB39KU64"/>
<keyword evidence="3 6" id="KW-0812">Transmembrane</keyword>
<feature type="transmembrane region" description="Helical" evidence="6">
    <location>
        <begin position="309"/>
        <end position="326"/>
    </location>
</feature>
<evidence type="ECO:0000256" key="2">
    <source>
        <dbReference type="ARBA" id="ARBA00022475"/>
    </source>
</evidence>
<dbReference type="InterPro" id="IPR005495">
    <property type="entry name" value="LptG/LptF_permease"/>
</dbReference>
<protein>
    <submittedName>
        <fullName evidence="7">LPS export ABC transporter permease LptF</fullName>
    </submittedName>
</protein>
<accession>A0AB39KU64</accession>
<dbReference type="GO" id="GO:0055085">
    <property type="term" value="P:transmembrane transport"/>
    <property type="evidence" value="ECO:0007669"/>
    <property type="project" value="InterPro"/>
</dbReference>
<evidence type="ECO:0000256" key="1">
    <source>
        <dbReference type="ARBA" id="ARBA00004651"/>
    </source>
</evidence>